<dbReference type="AlphaFoldDB" id="A0AB34I9V3"/>
<reference evidence="1 2" key="1">
    <citation type="journal article" date="2024" name="Science">
        <title>Giant polyketide synthase enzymes in the biosynthesis of giant marine polyether toxins.</title>
        <authorList>
            <person name="Fallon T.R."/>
            <person name="Shende V.V."/>
            <person name="Wierzbicki I.H."/>
            <person name="Pendleton A.L."/>
            <person name="Watervoot N.F."/>
            <person name="Auber R.P."/>
            <person name="Gonzalez D.J."/>
            <person name="Wisecaver J.H."/>
            <person name="Moore B.S."/>
        </authorList>
    </citation>
    <scope>NUCLEOTIDE SEQUENCE [LARGE SCALE GENOMIC DNA]</scope>
    <source>
        <strain evidence="1 2">12B1</strain>
    </source>
</reference>
<accession>A0AB34I9V3</accession>
<sequence>MPNASANASAPPSNGSFSPWFELHGSPAVHVLGTRFSLGQGGMPSLLAARLQLFRAITLPSVAAQASAHFAWLVWVDETLPAWARDALARDLAPLPHARLAFATNASEFKWSPARQLRLARWPPPPRRAARALQLSTRLDADDALPRGALAAAAAALAERLAAAPRRMPWFVCWEAFVSWQPEAAAPLGALRAEAQTFCVSAGLTKLSRNARGPSVYAHRHAFAKGKSRHRPVASLFAGSLVILPAGEAAPLRARSITSDAMLHVQLANASSRRRALPARLAEAGAAERLRRVYNISAAALAACNAYMVAHEADIARSKSEEMPAACFKGFACRRTAKPEQMVLRSGKWVTVQQAAEWDARRPAEG</sequence>
<dbReference type="Pfam" id="PF11316">
    <property type="entry name" value="Rhamno_transf"/>
    <property type="match status" value="1"/>
</dbReference>
<keyword evidence="2" id="KW-1185">Reference proteome</keyword>
<comment type="caution">
    <text evidence="1">The sequence shown here is derived from an EMBL/GenBank/DDBJ whole genome shotgun (WGS) entry which is preliminary data.</text>
</comment>
<dbReference type="InterPro" id="IPR021466">
    <property type="entry name" value="Put_rhamnosyl_transferase"/>
</dbReference>
<name>A0AB34I9V3_PRYPA</name>
<proteinExistence type="predicted"/>
<dbReference type="Proteomes" id="UP001515480">
    <property type="component" value="Unassembled WGS sequence"/>
</dbReference>
<gene>
    <name evidence="1" type="ORF">AB1Y20_017062</name>
</gene>
<protein>
    <submittedName>
        <fullName evidence="1">Uncharacterized protein</fullName>
    </submittedName>
</protein>
<evidence type="ECO:0000313" key="2">
    <source>
        <dbReference type="Proteomes" id="UP001515480"/>
    </source>
</evidence>
<evidence type="ECO:0000313" key="1">
    <source>
        <dbReference type="EMBL" id="KAL1495197.1"/>
    </source>
</evidence>
<organism evidence="1 2">
    <name type="scientific">Prymnesium parvum</name>
    <name type="common">Toxic golden alga</name>
    <dbReference type="NCBI Taxonomy" id="97485"/>
    <lineage>
        <taxon>Eukaryota</taxon>
        <taxon>Haptista</taxon>
        <taxon>Haptophyta</taxon>
        <taxon>Prymnesiophyceae</taxon>
        <taxon>Prymnesiales</taxon>
        <taxon>Prymnesiaceae</taxon>
        <taxon>Prymnesium</taxon>
    </lineage>
</organism>
<dbReference type="EMBL" id="JBGBPQ010000033">
    <property type="protein sequence ID" value="KAL1495197.1"/>
    <property type="molecule type" value="Genomic_DNA"/>
</dbReference>